<name>T1J9T0_STRMM</name>
<proteinExistence type="predicted"/>
<dbReference type="AlphaFoldDB" id="T1J9T0"/>
<reference evidence="2" key="1">
    <citation type="submission" date="2011-05" db="EMBL/GenBank/DDBJ databases">
        <authorList>
            <person name="Richards S.R."/>
            <person name="Qu J."/>
            <person name="Jiang H."/>
            <person name="Jhangiani S.N."/>
            <person name="Agravi P."/>
            <person name="Goodspeed R."/>
            <person name="Gross S."/>
            <person name="Mandapat C."/>
            <person name="Jackson L."/>
            <person name="Mathew T."/>
            <person name="Pu L."/>
            <person name="Thornton R."/>
            <person name="Saada N."/>
            <person name="Wilczek-Boney K.B."/>
            <person name="Lee S."/>
            <person name="Kovar C."/>
            <person name="Wu Y."/>
            <person name="Scherer S.E."/>
            <person name="Worley K.C."/>
            <person name="Muzny D.M."/>
            <person name="Gibbs R."/>
        </authorList>
    </citation>
    <scope>NUCLEOTIDE SEQUENCE</scope>
    <source>
        <strain evidence="2">Brora</strain>
    </source>
</reference>
<organism evidence="1 2">
    <name type="scientific">Strigamia maritima</name>
    <name type="common">European centipede</name>
    <name type="synonym">Geophilus maritimus</name>
    <dbReference type="NCBI Taxonomy" id="126957"/>
    <lineage>
        <taxon>Eukaryota</taxon>
        <taxon>Metazoa</taxon>
        <taxon>Ecdysozoa</taxon>
        <taxon>Arthropoda</taxon>
        <taxon>Myriapoda</taxon>
        <taxon>Chilopoda</taxon>
        <taxon>Pleurostigmophora</taxon>
        <taxon>Geophilomorpha</taxon>
        <taxon>Linotaeniidae</taxon>
        <taxon>Strigamia</taxon>
    </lineage>
</organism>
<dbReference type="Proteomes" id="UP000014500">
    <property type="component" value="Unassembled WGS sequence"/>
</dbReference>
<reference evidence="1" key="2">
    <citation type="submission" date="2015-02" db="UniProtKB">
        <authorList>
            <consortium name="EnsemblMetazoa"/>
        </authorList>
    </citation>
    <scope>IDENTIFICATION</scope>
</reference>
<keyword evidence="2" id="KW-1185">Reference proteome</keyword>
<evidence type="ECO:0000313" key="2">
    <source>
        <dbReference type="Proteomes" id="UP000014500"/>
    </source>
</evidence>
<evidence type="ECO:0000313" key="1">
    <source>
        <dbReference type="EnsemblMetazoa" id="SMAR010478-PA"/>
    </source>
</evidence>
<accession>T1J9T0</accession>
<sequence length="141" mass="15863">MCYELTEKMTGPGLLILFKQIGKGSSHPISQIQKTLNFKRLKILIKHHEQELYVSDVFRVPAEEKEIDRSARATCGSCSANDRNSCCCPHICLENKVAYIPVSYSCGPDPTWFSIHVECYSNKQLSKAMPPLENIIDANSN</sequence>
<dbReference type="EnsemblMetazoa" id="SMAR010478-RA">
    <property type="protein sequence ID" value="SMAR010478-PA"/>
    <property type="gene ID" value="SMAR010478"/>
</dbReference>
<dbReference type="HOGENOM" id="CLU_1827736_0_0_1"/>
<dbReference type="EMBL" id="JH431978">
    <property type="status" value="NOT_ANNOTATED_CDS"/>
    <property type="molecule type" value="Genomic_DNA"/>
</dbReference>
<protein>
    <submittedName>
        <fullName evidence="1">Uncharacterized protein</fullName>
    </submittedName>
</protein>